<dbReference type="InterPro" id="IPR008927">
    <property type="entry name" value="6-PGluconate_DH-like_C_sf"/>
</dbReference>
<dbReference type="Gene3D" id="3.40.50.720">
    <property type="entry name" value="NAD(P)-binding Rossmann-like Domain"/>
    <property type="match status" value="1"/>
</dbReference>
<dbReference type="UniPathway" id="UPA00047">
    <property type="reaction ID" value="UER00056"/>
</dbReference>
<evidence type="ECO:0000259" key="13">
    <source>
        <dbReference type="PROSITE" id="PS51851"/>
    </source>
</evidence>
<feature type="non-terminal residue" evidence="14">
    <location>
        <position position="290"/>
    </location>
</feature>
<evidence type="ECO:0000256" key="8">
    <source>
        <dbReference type="ARBA" id="ARBA00023002"/>
    </source>
</evidence>
<dbReference type="InterPro" id="IPR000506">
    <property type="entry name" value="KARI_C"/>
</dbReference>
<evidence type="ECO:0000256" key="7">
    <source>
        <dbReference type="ARBA" id="ARBA00022842"/>
    </source>
</evidence>
<sequence>MAILSYDKDIDDSILRDKTIAVLGYGSQGHAHALNLKESGFNVVVGLYEGSRSKQTAEEAGLTVLSNADATKVADLISFCLPDTIQSKVYREDVQPHLEPGKTLLFAHGFTIFYEQIAPPPEIDVVMIAPKAPGHRVRAVYERGLGVPCLVAVHQDVSGAAHDVALAYGKGIGGGRAGILETTFKEETETDLFGEQAVLCGGVTELVKTGFEVLVEAGYEPESAYFEVLHELKLIVDLMYQGGLGYMRYSVSETAEYGDYSRGPVVIDSNVKKNMEKVLQQIQSGEFARE</sequence>
<keyword evidence="7" id="KW-0460">Magnesium</keyword>
<keyword evidence="5" id="KW-0028">Amino-acid biosynthesis</keyword>
<dbReference type="InterPro" id="IPR036291">
    <property type="entry name" value="NAD(P)-bd_dom_sf"/>
</dbReference>
<dbReference type="GO" id="GO:0005829">
    <property type="term" value="C:cytosol"/>
    <property type="evidence" value="ECO:0007669"/>
    <property type="project" value="TreeGrafter"/>
</dbReference>
<dbReference type="EMBL" id="UINC01066913">
    <property type="protein sequence ID" value="SVB98078.1"/>
    <property type="molecule type" value="Genomic_DNA"/>
</dbReference>
<dbReference type="InterPro" id="IPR013023">
    <property type="entry name" value="KARI"/>
</dbReference>
<dbReference type="SUPFAM" id="SSF48179">
    <property type="entry name" value="6-phosphogluconate dehydrogenase C-terminal domain-like"/>
    <property type="match status" value="1"/>
</dbReference>
<comment type="pathway">
    <text evidence="2">Amino-acid biosynthesis; L-valine biosynthesis; L-valine from pyruvate: step 2/4.</text>
</comment>
<dbReference type="PROSITE" id="PS51851">
    <property type="entry name" value="KARI_C"/>
    <property type="match status" value="1"/>
</dbReference>
<gene>
    <name evidence="14" type="ORF">METZ01_LOCUS250932</name>
</gene>
<keyword evidence="9" id="KW-0100">Branched-chain amino acid biosynthesis</keyword>
<feature type="domain" description="KARI C-terminal knotted" evidence="13">
    <location>
        <begin position="183"/>
        <end position="290"/>
    </location>
</feature>
<dbReference type="GO" id="GO:0046872">
    <property type="term" value="F:metal ion binding"/>
    <property type="evidence" value="ECO:0007669"/>
    <property type="project" value="UniProtKB-KW"/>
</dbReference>
<evidence type="ECO:0000256" key="9">
    <source>
        <dbReference type="ARBA" id="ARBA00023304"/>
    </source>
</evidence>
<evidence type="ECO:0000256" key="11">
    <source>
        <dbReference type="ARBA" id="ARBA00050044"/>
    </source>
</evidence>
<keyword evidence="8" id="KW-0560">Oxidoreductase</keyword>
<dbReference type="Pfam" id="PF07991">
    <property type="entry name" value="KARI_N"/>
    <property type="match status" value="1"/>
</dbReference>
<dbReference type="PANTHER" id="PTHR21371:SF1">
    <property type="entry name" value="KETOL-ACID REDUCTOISOMERASE, MITOCHONDRIAL"/>
    <property type="match status" value="1"/>
</dbReference>
<dbReference type="NCBIfam" id="NF004017">
    <property type="entry name" value="PRK05479.1"/>
    <property type="match status" value="1"/>
</dbReference>
<evidence type="ECO:0000256" key="6">
    <source>
        <dbReference type="ARBA" id="ARBA00022723"/>
    </source>
</evidence>
<comment type="cofactor">
    <cofactor evidence="1">
        <name>Mg(2+)</name>
        <dbReference type="ChEBI" id="CHEBI:18420"/>
    </cofactor>
</comment>
<dbReference type="PROSITE" id="PS51850">
    <property type="entry name" value="KARI_N"/>
    <property type="match status" value="1"/>
</dbReference>
<dbReference type="InterPro" id="IPR014359">
    <property type="entry name" value="KARI_prok"/>
</dbReference>
<dbReference type="PANTHER" id="PTHR21371">
    <property type="entry name" value="KETOL-ACID REDUCTOISOMERASE, MITOCHONDRIAL"/>
    <property type="match status" value="1"/>
</dbReference>
<organism evidence="14">
    <name type="scientific">marine metagenome</name>
    <dbReference type="NCBI Taxonomy" id="408172"/>
    <lineage>
        <taxon>unclassified sequences</taxon>
        <taxon>metagenomes</taxon>
        <taxon>ecological metagenomes</taxon>
    </lineage>
</organism>
<dbReference type="NCBIfam" id="TIGR00465">
    <property type="entry name" value="ilvC"/>
    <property type="match status" value="1"/>
</dbReference>
<evidence type="ECO:0000256" key="5">
    <source>
        <dbReference type="ARBA" id="ARBA00022605"/>
    </source>
</evidence>
<dbReference type="UniPathway" id="UPA00049">
    <property type="reaction ID" value="UER00060"/>
</dbReference>
<accession>A0A382IEV0</accession>
<comment type="similarity">
    <text evidence="4">Belongs to the ketol-acid reductoisomerase family.</text>
</comment>
<proteinExistence type="inferred from homology"/>
<dbReference type="GO" id="GO:0009097">
    <property type="term" value="P:isoleucine biosynthetic process"/>
    <property type="evidence" value="ECO:0007669"/>
    <property type="project" value="UniProtKB-UniPathway"/>
</dbReference>
<dbReference type="InterPro" id="IPR013116">
    <property type="entry name" value="KARI_N"/>
</dbReference>
<evidence type="ECO:0000259" key="12">
    <source>
        <dbReference type="PROSITE" id="PS51850"/>
    </source>
</evidence>
<dbReference type="Pfam" id="PF01450">
    <property type="entry name" value="KARI_C"/>
    <property type="match status" value="1"/>
</dbReference>
<comment type="pathway">
    <text evidence="3">Amino-acid biosynthesis; L-isoleucine biosynthesis; L-isoleucine from 2-oxobutanoate: step 2/4.</text>
</comment>
<name>A0A382IEV0_9ZZZZ</name>
<dbReference type="PIRSF" id="PIRSF000116">
    <property type="entry name" value="IlvC_gammaproteo"/>
    <property type="match status" value="1"/>
</dbReference>
<evidence type="ECO:0000256" key="3">
    <source>
        <dbReference type="ARBA" id="ARBA00004885"/>
    </source>
</evidence>
<keyword evidence="6" id="KW-0479">Metal-binding</keyword>
<dbReference type="SUPFAM" id="SSF51735">
    <property type="entry name" value="NAD(P)-binding Rossmann-fold domains"/>
    <property type="match status" value="1"/>
</dbReference>
<dbReference type="FunFam" id="3.40.50.720:FF:000023">
    <property type="entry name" value="Ketol-acid reductoisomerase (NADP(+))"/>
    <property type="match status" value="1"/>
</dbReference>
<protein>
    <recommendedName>
        <fullName evidence="11">Ketol-acid reductoisomerase type 1</fullName>
    </recommendedName>
    <alternativeName>
        <fullName evidence="10">Ketol-acid reductoisomerase type I</fullName>
    </alternativeName>
</protein>
<dbReference type="GO" id="GO:0004455">
    <property type="term" value="F:ketol-acid reductoisomerase activity"/>
    <property type="evidence" value="ECO:0007669"/>
    <property type="project" value="InterPro"/>
</dbReference>
<dbReference type="AlphaFoldDB" id="A0A382IEV0"/>
<evidence type="ECO:0000256" key="10">
    <source>
        <dbReference type="ARBA" id="ARBA00050043"/>
    </source>
</evidence>
<evidence type="ECO:0000256" key="2">
    <source>
        <dbReference type="ARBA" id="ARBA00004864"/>
    </source>
</evidence>
<reference evidence="14" key="1">
    <citation type="submission" date="2018-05" db="EMBL/GenBank/DDBJ databases">
        <authorList>
            <person name="Lanie J.A."/>
            <person name="Ng W.-L."/>
            <person name="Kazmierczak K.M."/>
            <person name="Andrzejewski T.M."/>
            <person name="Davidsen T.M."/>
            <person name="Wayne K.J."/>
            <person name="Tettelin H."/>
            <person name="Glass J.I."/>
            <person name="Rusch D."/>
            <person name="Podicherti R."/>
            <person name="Tsui H.-C.T."/>
            <person name="Winkler M.E."/>
        </authorList>
    </citation>
    <scope>NUCLEOTIDE SEQUENCE</scope>
</reference>
<evidence type="ECO:0000256" key="1">
    <source>
        <dbReference type="ARBA" id="ARBA00001946"/>
    </source>
</evidence>
<dbReference type="HAMAP" id="MF_00435">
    <property type="entry name" value="IlvC"/>
    <property type="match status" value="1"/>
</dbReference>
<evidence type="ECO:0000313" key="14">
    <source>
        <dbReference type="EMBL" id="SVB98078.1"/>
    </source>
</evidence>
<dbReference type="GO" id="GO:0009099">
    <property type="term" value="P:L-valine biosynthetic process"/>
    <property type="evidence" value="ECO:0007669"/>
    <property type="project" value="UniProtKB-UniPathway"/>
</dbReference>
<feature type="domain" description="KARI N-terminal Rossmann" evidence="12">
    <location>
        <begin position="1"/>
        <end position="182"/>
    </location>
</feature>
<dbReference type="GO" id="GO:0050661">
    <property type="term" value="F:NADP binding"/>
    <property type="evidence" value="ECO:0007669"/>
    <property type="project" value="InterPro"/>
</dbReference>
<dbReference type="Gene3D" id="6.10.240.10">
    <property type="match status" value="1"/>
</dbReference>
<evidence type="ECO:0000256" key="4">
    <source>
        <dbReference type="ARBA" id="ARBA00010318"/>
    </source>
</evidence>